<evidence type="ECO:0000259" key="17">
    <source>
        <dbReference type="Pfam" id="PF12810"/>
    </source>
</evidence>
<dbReference type="AlphaFoldDB" id="A2GAU9"/>
<keyword evidence="6" id="KW-0732">Signal</keyword>
<feature type="domain" description="ALK/LTK-like glycine-rich" evidence="17">
    <location>
        <begin position="1"/>
        <end position="153"/>
    </location>
</feature>
<evidence type="ECO:0000256" key="2">
    <source>
        <dbReference type="ARBA" id="ARBA00011902"/>
    </source>
</evidence>
<dbReference type="EC" id="2.7.10.1" evidence="2"/>
<dbReference type="Pfam" id="PF12810">
    <property type="entry name" value="ALK_LTK_GRD"/>
    <property type="match status" value="1"/>
</dbReference>
<evidence type="ECO:0000256" key="5">
    <source>
        <dbReference type="ARBA" id="ARBA00022692"/>
    </source>
</evidence>
<dbReference type="InterPro" id="IPR055163">
    <property type="entry name" value="ALK/LTK-like_GRD"/>
</dbReference>
<evidence type="ECO:0000313" key="19">
    <source>
        <dbReference type="Proteomes" id="UP000001542"/>
    </source>
</evidence>
<keyword evidence="7" id="KW-0547">Nucleotide-binding</keyword>
<dbReference type="GO" id="GO:0005886">
    <property type="term" value="C:plasma membrane"/>
    <property type="evidence" value="ECO:0007669"/>
    <property type="project" value="UniProtKB-SubCell"/>
</dbReference>
<keyword evidence="8" id="KW-0418">Kinase</keyword>
<evidence type="ECO:0000256" key="3">
    <source>
        <dbReference type="ARBA" id="ARBA00022475"/>
    </source>
</evidence>
<sequence>MCAGSGGGALSNYYRQVTQSQNFYCFGSPGGEASYNIGFPYTFAGSQISGELGIGGRGAESMIPRGNAIGGGGWSQLPDDRYQDDAIEHGGPGGSSYVSGHPDCISPDGGSVHPSHIVFENPVMIAGDKLMPSPSGGSMKGNSGPGVARITYLHDIETIELDYNHEMYSDIMLFYYLFGLS</sequence>
<reference evidence="18" key="1">
    <citation type="submission" date="2006-10" db="EMBL/GenBank/DDBJ databases">
        <authorList>
            <person name="Amadeo P."/>
            <person name="Zhao Q."/>
            <person name="Wortman J."/>
            <person name="Fraser-Liggett C."/>
            <person name="Carlton J."/>
        </authorList>
    </citation>
    <scope>NUCLEOTIDE SEQUENCE</scope>
    <source>
        <strain evidence="18">G3</strain>
    </source>
</reference>
<keyword evidence="12" id="KW-0829">Tyrosine-protein kinase</keyword>
<organism evidence="18 19">
    <name type="scientific">Trichomonas vaginalis (strain ATCC PRA-98 / G3)</name>
    <dbReference type="NCBI Taxonomy" id="412133"/>
    <lineage>
        <taxon>Eukaryota</taxon>
        <taxon>Metamonada</taxon>
        <taxon>Parabasalia</taxon>
        <taxon>Trichomonadida</taxon>
        <taxon>Trichomonadidae</taxon>
        <taxon>Trichomonas</taxon>
    </lineage>
</organism>
<keyword evidence="4" id="KW-0808">Transferase</keyword>
<evidence type="ECO:0000256" key="4">
    <source>
        <dbReference type="ARBA" id="ARBA00022679"/>
    </source>
</evidence>
<accession>A2GAU9</accession>
<dbReference type="VEuPathDB" id="TrichDB:TVAG_455320"/>
<keyword evidence="5" id="KW-0812">Transmembrane</keyword>
<evidence type="ECO:0000256" key="12">
    <source>
        <dbReference type="ARBA" id="ARBA00023137"/>
    </source>
</evidence>
<keyword evidence="13" id="KW-1015">Disulfide bond</keyword>
<keyword evidence="9" id="KW-0067">ATP-binding</keyword>
<dbReference type="VEuPathDB" id="TrichDB:TVAGG3_0807200"/>
<dbReference type="EMBL" id="DS114849">
    <property type="protein sequence ID" value="EAX85723.1"/>
    <property type="molecule type" value="Genomic_DNA"/>
</dbReference>
<proteinExistence type="predicted"/>
<dbReference type="GO" id="GO:0005524">
    <property type="term" value="F:ATP binding"/>
    <property type="evidence" value="ECO:0007669"/>
    <property type="project" value="UniProtKB-KW"/>
</dbReference>
<protein>
    <recommendedName>
        <fullName evidence="2">receptor protein-tyrosine kinase</fullName>
        <ecNumber evidence="2">2.7.10.1</ecNumber>
    </recommendedName>
</protein>
<dbReference type="GO" id="GO:0004714">
    <property type="term" value="F:transmembrane receptor protein tyrosine kinase activity"/>
    <property type="evidence" value="ECO:0007669"/>
    <property type="project" value="UniProtKB-EC"/>
</dbReference>
<evidence type="ECO:0000256" key="15">
    <source>
        <dbReference type="ARBA" id="ARBA00023180"/>
    </source>
</evidence>
<evidence type="ECO:0000256" key="16">
    <source>
        <dbReference type="SAM" id="MobiDB-lite"/>
    </source>
</evidence>
<evidence type="ECO:0000256" key="7">
    <source>
        <dbReference type="ARBA" id="ARBA00022741"/>
    </source>
</evidence>
<keyword evidence="3" id="KW-1003">Cell membrane</keyword>
<comment type="subcellular location">
    <subcellularLocation>
        <location evidence="1">Cell membrane</location>
        <topology evidence="1">Single-pass type I membrane protein</topology>
    </subcellularLocation>
</comment>
<name>A2GAU9_TRIV3</name>
<reference evidence="18" key="2">
    <citation type="journal article" date="2007" name="Science">
        <title>Draft genome sequence of the sexually transmitted pathogen Trichomonas vaginalis.</title>
        <authorList>
            <person name="Carlton J.M."/>
            <person name="Hirt R.P."/>
            <person name="Silva J.C."/>
            <person name="Delcher A.L."/>
            <person name="Schatz M."/>
            <person name="Zhao Q."/>
            <person name="Wortman J.R."/>
            <person name="Bidwell S.L."/>
            <person name="Alsmark U.C.M."/>
            <person name="Besteiro S."/>
            <person name="Sicheritz-Ponten T."/>
            <person name="Noel C.J."/>
            <person name="Dacks J.B."/>
            <person name="Foster P.G."/>
            <person name="Simillion C."/>
            <person name="Van de Peer Y."/>
            <person name="Miranda-Saavedra D."/>
            <person name="Barton G.J."/>
            <person name="Westrop G.D."/>
            <person name="Mueller S."/>
            <person name="Dessi D."/>
            <person name="Fiori P.L."/>
            <person name="Ren Q."/>
            <person name="Paulsen I."/>
            <person name="Zhang H."/>
            <person name="Bastida-Corcuera F.D."/>
            <person name="Simoes-Barbosa A."/>
            <person name="Brown M.T."/>
            <person name="Hayes R.D."/>
            <person name="Mukherjee M."/>
            <person name="Okumura C.Y."/>
            <person name="Schneider R."/>
            <person name="Smith A.J."/>
            <person name="Vanacova S."/>
            <person name="Villalvazo M."/>
            <person name="Haas B.J."/>
            <person name="Pertea M."/>
            <person name="Feldblyum T.V."/>
            <person name="Utterback T.R."/>
            <person name="Shu C.L."/>
            <person name="Osoegawa K."/>
            <person name="de Jong P.J."/>
            <person name="Hrdy I."/>
            <person name="Horvathova L."/>
            <person name="Zubacova Z."/>
            <person name="Dolezal P."/>
            <person name="Malik S.B."/>
            <person name="Logsdon J.M. Jr."/>
            <person name="Henze K."/>
            <person name="Gupta A."/>
            <person name="Wang C.C."/>
            <person name="Dunne R.L."/>
            <person name="Upcroft J.A."/>
            <person name="Upcroft P."/>
            <person name="White O."/>
            <person name="Salzberg S.L."/>
            <person name="Tang P."/>
            <person name="Chiu C.-H."/>
            <person name="Lee Y.-S."/>
            <person name="Embley T.M."/>
            <person name="Coombs G.H."/>
            <person name="Mottram J.C."/>
            <person name="Tachezy J."/>
            <person name="Fraser-Liggett C.M."/>
            <person name="Johnson P.J."/>
        </authorList>
    </citation>
    <scope>NUCLEOTIDE SEQUENCE [LARGE SCALE GENOMIC DNA]</scope>
    <source>
        <strain evidence="18">G3</strain>
    </source>
</reference>
<dbReference type="InParanoid" id="A2GAU9"/>
<keyword evidence="14" id="KW-0675">Receptor</keyword>
<feature type="region of interest" description="Disordered" evidence="16">
    <location>
        <begin position="73"/>
        <end position="102"/>
    </location>
</feature>
<evidence type="ECO:0000256" key="11">
    <source>
        <dbReference type="ARBA" id="ARBA00023136"/>
    </source>
</evidence>
<keyword evidence="15" id="KW-0325">Glycoprotein</keyword>
<feature type="compositionally biased region" description="Basic and acidic residues" evidence="16">
    <location>
        <begin position="78"/>
        <end position="88"/>
    </location>
</feature>
<evidence type="ECO:0000256" key="6">
    <source>
        <dbReference type="ARBA" id="ARBA00022729"/>
    </source>
</evidence>
<keyword evidence="11" id="KW-0472">Membrane</keyword>
<keyword evidence="19" id="KW-1185">Reference proteome</keyword>
<evidence type="ECO:0000256" key="1">
    <source>
        <dbReference type="ARBA" id="ARBA00004251"/>
    </source>
</evidence>
<evidence type="ECO:0000256" key="13">
    <source>
        <dbReference type="ARBA" id="ARBA00023157"/>
    </source>
</evidence>
<evidence type="ECO:0000256" key="9">
    <source>
        <dbReference type="ARBA" id="ARBA00022840"/>
    </source>
</evidence>
<keyword evidence="10" id="KW-1133">Transmembrane helix</keyword>
<dbReference type="Proteomes" id="UP000001542">
    <property type="component" value="Unassembled WGS sequence"/>
</dbReference>
<evidence type="ECO:0000313" key="18">
    <source>
        <dbReference type="EMBL" id="EAX85723.1"/>
    </source>
</evidence>
<evidence type="ECO:0000256" key="14">
    <source>
        <dbReference type="ARBA" id="ARBA00023170"/>
    </source>
</evidence>
<evidence type="ECO:0000256" key="10">
    <source>
        <dbReference type="ARBA" id="ARBA00022989"/>
    </source>
</evidence>
<evidence type="ECO:0000256" key="8">
    <source>
        <dbReference type="ARBA" id="ARBA00022777"/>
    </source>
</evidence>
<gene>
    <name evidence="18" type="ORF">TVAG_455320</name>
</gene>